<dbReference type="RefSeq" id="WP_117782467.1">
    <property type="nucleotide sequence ID" value="NZ_JAJDKX010000002.1"/>
</dbReference>
<dbReference type="Proteomes" id="UP001204814">
    <property type="component" value="Unassembled WGS sequence"/>
</dbReference>
<gene>
    <name evidence="1" type="ORF">NE542_04635</name>
</gene>
<dbReference type="EMBL" id="JANGBO010000002">
    <property type="protein sequence ID" value="MCQ5061122.1"/>
    <property type="molecule type" value="Genomic_DNA"/>
</dbReference>
<name>A0AAP2UH10_9FIRM</name>
<proteinExistence type="predicted"/>
<evidence type="ECO:0000313" key="1">
    <source>
        <dbReference type="EMBL" id="MCQ5061122.1"/>
    </source>
</evidence>
<sequence>MYESKAFCDICRKDVDYGVENRQMVATLSGKTYSYLGKVAYCNECGLEVYIAKVIDDNLSNLYDKFRIKS</sequence>
<comment type="caution">
    <text evidence="1">The sequence shown here is derived from an EMBL/GenBank/DDBJ whole genome shotgun (WGS) entry which is preliminary data.</text>
</comment>
<protein>
    <submittedName>
        <fullName evidence="1">Uncharacterized protein</fullName>
    </submittedName>
</protein>
<accession>A0AAP2UH10</accession>
<evidence type="ECO:0000313" key="2">
    <source>
        <dbReference type="Proteomes" id="UP001204814"/>
    </source>
</evidence>
<dbReference type="AlphaFoldDB" id="A0AAP2UH10"/>
<reference evidence="1" key="1">
    <citation type="submission" date="2022-06" db="EMBL/GenBank/DDBJ databases">
        <title>Isolation of gut microbiota from human fecal samples.</title>
        <authorList>
            <person name="Pamer E.G."/>
            <person name="Barat B."/>
            <person name="Waligurski E."/>
            <person name="Medina S."/>
            <person name="Paddock L."/>
            <person name="Mostad J."/>
        </authorList>
    </citation>
    <scope>NUCLEOTIDE SEQUENCE</scope>
    <source>
        <strain evidence="1">DFI.6.24</strain>
    </source>
</reference>
<organism evidence="1 2">
    <name type="scientific">Faecalibacillus intestinalis</name>
    <dbReference type="NCBI Taxonomy" id="1982626"/>
    <lineage>
        <taxon>Bacteria</taxon>
        <taxon>Bacillati</taxon>
        <taxon>Bacillota</taxon>
        <taxon>Erysipelotrichia</taxon>
        <taxon>Erysipelotrichales</taxon>
        <taxon>Coprobacillaceae</taxon>
        <taxon>Faecalibacillus</taxon>
    </lineage>
</organism>